<dbReference type="Pfam" id="PF22769">
    <property type="entry name" value="DCD"/>
    <property type="match status" value="1"/>
</dbReference>
<gene>
    <name evidence="3" type="ordered locus">Mesau_00922</name>
</gene>
<dbReference type="InterPro" id="IPR011962">
    <property type="entry name" value="dCTP_deaminase"/>
</dbReference>
<proteinExistence type="predicted"/>
<keyword evidence="1" id="KW-0378">Hydrolase</keyword>
<keyword evidence="2" id="KW-0546">Nucleotide metabolism</keyword>
<dbReference type="InterPro" id="IPR036157">
    <property type="entry name" value="dUTPase-like_sf"/>
</dbReference>
<evidence type="ECO:0000313" key="3">
    <source>
        <dbReference type="EMBL" id="AGB43406.1"/>
    </source>
</evidence>
<evidence type="ECO:0000256" key="1">
    <source>
        <dbReference type="ARBA" id="ARBA00022801"/>
    </source>
</evidence>
<dbReference type="PANTHER" id="PTHR42680">
    <property type="entry name" value="DCTP DEAMINASE"/>
    <property type="match status" value="1"/>
</dbReference>
<dbReference type="EMBL" id="CP003358">
    <property type="protein sequence ID" value="AGB43406.1"/>
    <property type="molecule type" value="Genomic_DNA"/>
</dbReference>
<dbReference type="KEGG" id="mam:Mesau_00922"/>
<dbReference type="PANTHER" id="PTHR42680:SF3">
    <property type="entry name" value="DCTP DEAMINASE"/>
    <property type="match status" value="1"/>
</dbReference>
<accession>L0KEH4</accession>
<dbReference type="GeneID" id="90988439"/>
<evidence type="ECO:0000256" key="2">
    <source>
        <dbReference type="ARBA" id="ARBA00023080"/>
    </source>
</evidence>
<dbReference type="GO" id="GO:0006229">
    <property type="term" value="P:dUTP biosynthetic process"/>
    <property type="evidence" value="ECO:0007669"/>
    <property type="project" value="InterPro"/>
</dbReference>
<dbReference type="AlphaFoldDB" id="L0KEH4"/>
<organism evidence="3 4">
    <name type="scientific">Mesorhizobium australicum (strain HAMBI 3006 / LMG 24608 / WSM2073)</name>
    <dbReference type="NCBI Taxonomy" id="754035"/>
    <lineage>
        <taxon>Bacteria</taxon>
        <taxon>Pseudomonadati</taxon>
        <taxon>Pseudomonadota</taxon>
        <taxon>Alphaproteobacteria</taxon>
        <taxon>Hyphomicrobiales</taxon>
        <taxon>Phyllobacteriaceae</taxon>
        <taxon>Mesorhizobium</taxon>
    </lineage>
</organism>
<dbReference type="Gene3D" id="2.70.40.10">
    <property type="match status" value="1"/>
</dbReference>
<dbReference type="CDD" id="cd07557">
    <property type="entry name" value="trimeric_dUTPase"/>
    <property type="match status" value="1"/>
</dbReference>
<dbReference type="GO" id="GO:0008829">
    <property type="term" value="F:dCTP deaminase activity"/>
    <property type="evidence" value="ECO:0007669"/>
    <property type="project" value="InterPro"/>
</dbReference>
<dbReference type="NCBIfam" id="TIGR02274">
    <property type="entry name" value="dCTP_deam"/>
    <property type="match status" value="1"/>
</dbReference>
<dbReference type="OrthoDB" id="9780956at2"/>
<name>L0KEH4_MESAW</name>
<sequence>MSLLQAPEIHRRIGLTDSARLYIDPLLEPSQVGEVSIDLRLGPDFLVSLLTRKAAVELATLPRRGVSSYFRMTRREVGDKFVLYSGQIVLATSLEYVGMPNDVYADIISRSSYSRLGIHLNTMIQPGFRGCIPLELVNHGNNPVELVVGSRLVQARLFSVGTASGYQSGSSNRKYLGNVRPIVSRAQDDKDLAILSKMR</sequence>
<dbReference type="SUPFAM" id="SSF51283">
    <property type="entry name" value="dUTPase-like"/>
    <property type="match status" value="1"/>
</dbReference>
<evidence type="ECO:0000313" key="4">
    <source>
        <dbReference type="Proteomes" id="UP000010998"/>
    </source>
</evidence>
<dbReference type="HOGENOM" id="CLU_087476_2_1_5"/>
<dbReference type="eggNOG" id="COG0717">
    <property type="taxonomic scope" value="Bacteria"/>
</dbReference>
<reference evidence="4" key="1">
    <citation type="submission" date="2012-02" db="EMBL/GenBank/DDBJ databases">
        <title>Complete sequence of Mesorhizobium australicum WSM2073.</title>
        <authorList>
            <person name="Lucas S."/>
            <person name="Han J."/>
            <person name="Lapidus A."/>
            <person name="Cheng J.-F."/>
            <person name="Goodwin L."/>
            <person name="Pitluck S."/>
            <person name="Peters L."/>
            <person name="Gu W."/>
            <person name="Detter J.C."/>
            <person name="Han C."/>
            <person name="Tapia R."/>
            <person name="Land M."/>
            <person name="Hauser L."/>
            <person name="Kyrpides N."/>
            <person name="Ivanova N."/>
            <person name="Pagani I."/>
            <person name="Reeve W.G."/>
            <person name="Howieson J.G."/>
            <person name="Tiwari R.P."/>
            <person name="O'Hara G.W."/>
            <person name="Atkins C.A."/>
            <person name="Ronson C.W."/>
            <person name="Nandasena K.G."/>
            <person name="Woyke T."/>
        </authorList>
    </citation>
    <scope>NUCLEOTIDE SEQUENCE [LARGE SCALE GENOMIC DNA]</scope>
    <source>
        <strain evidence="4">LMG 24608 / HAMBI 3006 / WSM2073</strain>
    </source>
</reference>
<dbReference type="STRING" id="754035.Mesau_00922"/>
<keyword evidence="4" id="KW-1185">Reference proteome</keyword>
<dbReference type="Proteomes" id="UP000010998">
    <property type="component" value="Chromosome"/>
</dbReference>
<dbReference type="InterPro" id="IPR033704">
    <property type="entry name" value="dUTPase_trimeric"/>
</dbReference>
<dbReference type="RefSeq" id="WP_015314878.1">
    <property type="nucleotide sequence ID" value="NC_019973.1"/>
</dbReference>
<protein>
    <submittedName>
        <fullName evidence="3">Deoxycytidine triphosphate deaminase</fullName>
    </submittedName>
</protein>